<evidence type="ECO:0000313" key="5">
    <source>
        <dbReference type="Proteomes" id="UP000037982"/>
    </source>
</evidence>
<dbReference type="AlphaFoldDB" id="A0A0N0XSG2"/>
<dbReference type="Pfam" id="PF06386">
    <property type="entry name" value="GvpL_GvpF"/>
    <property type="match status" value="1"/>
</dbReference>
<dbReference type="PANTHER" id="PTHR36852:SF1">
    <property type="entry name" value="PROTEIN GVPL 2"/>
    <property type="match status" value="1"/>
</dbReference>
<accession>A0A0N0XSG2</accession>
<evidence type="ECO:0000256" key="1">
    <source>
        <dbReference type="ARBA" id="ARBA00022987"/>
    </source>
</evidence>
<dbReference type="SMR" id="A0A0N0XSG2"/>
<protein>
    <submittedName>
        <fullName evidence="4">Gas vesicle protein</fullName>
    </submittedName>
</protein>
<dbReference type="RefSeq" id="WP_053926280.1">
    <property type="nucleotide sequence ID" value="NZ_LGKG01000155.1"/>
</dbReference>
<gene>
    <name evidence="4" type="ORF">ADL29_27580</name>
</gene>
<dbReference type="PATRIC" id="fig|66876.3.peg.6036"/>
<dbReference type="PANTHER" id="PTHR36852">
    <property type="entry name" value="PROTEIN GVPL 2"/>
    <property type="match status" value="1"/>
</dbReference>
<keyword evidence="1" id="KW-0304">Gas vesicle</keyword>
<name>A0A0N0XSG2_9ACTN</name>
<sequence length="237" mass="25820">MAVYVYSITASTHPRRLDGVDGVGDPPASLRTVKAGELSAIVSDAPEELRAKRRDLAAHQAVQERLMADGTVLPLQFGFTADDDDAVRGVLEERAEEFTERLQALADCVEYHLKAAQDEDALLRQILAESEEARGLNEQITGGRGGPDLPLALGELVAQEVQARQDRLAASLLDALQGLAREDVVSQPTGNDFLNVSFLVEHDQEESFRTAEKDLADKLGGDFDLRLRGPLPPYSFV</sequence>
<organism evidence="4 5">
    <name type="scientific">Streptomyces chattanoogensis</name>
    <dbReference type="NCBI Taxonomy" id="66876"/>
    <lineage>
        <taxon>Bacteria</taxon>
        <taxon>Bacillati</taxon>
        <taxon>Actinomycetota</taxon>
        <taxon>Actinomycetes</taxon>
        <taxon>Kitasatosporales</taxon>
        <taxon>Streptomycetaceae</taxon>
        <taxon>Streptomyces</taxon>
    </lineage>
</organism>
<dbReference type="GO" id="GO:0031411">
    <property type="term" value="C:gas vesicle"/>
    <property type="evidence" value="ECO:0007669"/>
    <property type="project" value="UniProtKB-SubCell"/>
</dbReference>
<dbReference type="Proteomes" id="UP000037982">
    <property type="component" value="Unassembled WGS sequence"/>
</dbReference>
<comment type="similarity">
    <text evidence="3">Belongs to the gas vesicle GvpF/GvpL family.</text>
</comment>
<dbReference type="InterPro" id="IPR009430">
    <property type="entry name" value="GvpL/GvpF"/>
</dbReference>
<evidence type="ECO:0000256" key="2">
    <source>
        <dbReference type="ARBA" id="ARBA00035108"/>
    </source>
</evidence>
<keyword evidence="5" id="KW-1185">Reference proteome</keyword>
<comment type="caution">
    <text evidence="4">The sequence shown here is derived from an EMBL/GenBank/DDBJ whole genome shotgun (WGS) entry which is preliminary data.</text>
</comment>
<evidence type="ECO:0000313" key="4">
    <source>
        <dbReference type="EMBL" id="KPC60818.1"/>
    </source>
</evidence>
<dbReference type="EMBL" id="LGKG01000155">
    <property type="protein sequence ID" value="KPC60818.1"/>
    <property type="molecule type" value="Genomic_DNA"/>
</dbReference>
<dbReference type="GO" id="GO:0031412">
    <property type="term" value="P:gas vesicle organization"/>
    <property type="evidence" value="ECO:0007669"/>
    <property type="project" value="InterPro"/>
</dbReference>
<reference evidence="5" key="1">
    <citation type="submission" date="2015-07" db="EMBL/GenBank/DDBJ databases">
        <authorList>
            <person name="Ju K.-S."/>
            <person name="Doroghazi J.R."/>
            <person name="Metcalf W.W."/>
        </authorList>
    </citation>
    <scope>NUCLEOTIDE SEQUENCE [LARGE SCALE GENOMIC DNA]</scope>
    <source>
        <strain evidence="5">NRRL ISP-5002</strain>
    </source>
</reference>
<comment type="subcellular location">
    <subcellularLocation>
        <location evidence="2">Gas vesicle</location>
    </subcellularLocation>
</comment>
<proteinExistence type="inferred from homology"/>
<evidence type="ECO:0000256" key="3">
    <source>
        <dbReference type="ARBA" id="ARBA00035643"/>
    </source>
</evidence>